<accession>A0ABT0BD59</accession>
<dbReference type="EMBL" id="JALHLF010000026">
    <property type="protein sequence ID" value="MCJ2182835.1"/>
    <property type="molecule type" value="Genomic_DNA"/>
</dbReference>
<name>A0ABT0BD59_9SPHN</name>
<evidence type="ECO:0000313" key="2">
    <source>
        <dbReference type="Proteomes" id="UP001162881"/>
    </source>
</evidence>
<keyword evidence="2" id="KW-1185">Reference proteome</keyword>
<protein>
    <submittedName>
        <fullName evidence="1">Uncharacterized protein</fullName>
    </submittedName>
</protein>
<dbReference type="Proteomes" id="UP001162881">
    <property type="component" value="Unassembled WGS sequence"/>
</dbReference>
<organism evidence="1 2">
    <name type="scientific">Novosphingobium organovorum</name>
    <dbReference type="NCBI Taxonomy" id="2930092"/>
    <lineage>
        <taxon>Bacteria</taxon>
        <taxon>Pseudomonadati</taxon>
        <taxon>Pseudomonadota</taxon>
        <taxon>Alphaproteobacteria</taxon>
        <taxon>Sphingomonadales</taxon>
        <taxon>Sphingomonadaceae</taxon>
        <taxon>Novosphingobium</taxon>
    </lineage>
</organism>
<dbReference type="RefSeq" id="WP_244019420.1">
    <property type="nucleotide sequence ID" value="NZ_JALHLF010000026.1"/>
</dbReference>
<gene>
    <name evidence="1" type="ORF">MTR62_09040</name>
</gene>
<evidence type="ECO:0000313" key="1">
    <source>
        <dbReference type="EMBL" id="MCJ2182835.1"/>
    </source>
</evidence>
<sequence length="176" mass="18796">MRAAHGVRPSPLQGMSYDCDAAQNHYSEIVLPVPDGPFAVTGKVAMRHMIADEDYVTNARIVISSRANGTRRAAPGAFGIHLLAVPARAAKLTDLPPDQTVELAQWEMAQGAQSDAWRVDSAQGGLPFAMRFDGARVATQLGAVVRSDALVPEAPVVRISCSTGEYLFTDLVVKPL</sequence>
<proteinExistence type="predicted"/>
<reference evidence="1" key="1">
    <citation type="submission" date="2022-03" db="EMBL/GenBank/DDBJ databases">
        <title>Identification of a novel bacterium isolated from mangrove sediments.</title>
        <authorList>
            <person name="Pan X."/>
        </authorList>
    </citation>
    <scope>NUCLEOTIDE SEQUENCE</scope>
    <source>
        <strain evidence="1">B1949</strain>
    </source>
</reference>
<comment type="caution">
    <text evidence="1">The sequence shown here is derived from an EMBL/GenBank/DDBJ whole genome shotgun (WGS) entry which is preliminary data.</text>
</comment>